<evidence type="ECO:0000256" key="1">
    <source>
        <dbReference type="SAM" id="Coils"/>
    </source>
</evidence>
<dbReference type="PANTHER" id="PTHR32027:SF9">
    <property type="entry name" value="BLL3847 PROTEIN"/>
    <property type="match status" value="1"/>
</dbReference>
<dbReference type="Pfam" id="PF07969">
    <property type="entry name" value="Amidohydro_3"/>
    <property type="match status" value="1"/>
</dbReference>
<dbReference type="InterPro" id="IPR013108">
    <property type="entry name" value="Amidohydro_3"/>
</dbReference>
<feature type="coiled-coil region" evidence="1">
    <location>
        <begin position="87"/>
        <end position="118"/>
    </location>
</feature>
<dbReference type="Gene3D" id="3.20.20.140">
    <property type="entry name" value="Metal-dependent hydrolases"/>
    <property type="match status" value="1"/>
</dbReference>
<reference evidence="3" key="2">
    <citation type="submission" date="2020-09" db="EMBL/GenBank/DDBJ databases">
        <authorList>
            <person name="Sun Q."/>
            <person name="Sedlacek I."/>
        </authorList>
    </citation>
    <scope>NUCLEOTIDE SEQUENCE</scope>
    <source>
        <strain evidence="3">CCM 8433</strain>
    </source>
</reference>
<dbReference type="SUPFAM" id="SSF51556">
    <property type="entry name" value="Metallo-dependent hydrolases"/>
    <property type="match status" value="1"/>
</dbReference>
<organism evidence="3 4">
    <name type="scientific">Enterococcus alcedinis</name>
    <dbReference type="NCBI Taxonomy" id="1274384"/>
    <lineage>
        <taxon>Bacteria</taxon>
        <taxon>Bacillati</taxon>
        <taxon>Bacillota</taxon>
        <taxon>Bacilli</taxon>
        <taxon>Lactobacillales</taxon>
        <taxon>Enterococcaceae</taxon>
        <taxon>Enterococcus</taxon>
    </lineage>
</organism>
<reference evidence="3" key="1">
    <citation type="journal article" date="2014" name="Int. J. Syst. Evol. Microbiol.">
        <title>Complete genome sequence of Corynebacterium casei LMG S-19264T (=DSM 44701T), isolated from a smear-ripened cheese.</title>
        <authorList>
            <consortium name="US DOE Joint Genome Institute (JGI-PGF)"/>
            <person name="Walter F."/>
            <person name="Albersmeier A."/>
            <person name="Kalinowski J."/>
            <person name="Ruckert C."/>
        </authorList>
    </citation>
    <scope>NUCLEOTIDE SEQUENCE</scope>
    <source>
        <strain evidence="3">CCM 8433</strain>
    </source>
</reference>
<evidence type="ECO:0000259" key="2">
    <source>
        <dbReference type="Pfam" id="PF07969"/>
    </source>
</evidence>
<feature type="domain" description="Amidohydrolase 3" evidence="2">
    <location>
        <begin position="203"/>
        <end position="402"/>
    </location>
</feature>
<evidence type="ECO:0000313" key="3">
    <source>
        <dbReference type="EMBL" id="GGI64699.1"/>
    </source>
</evidence>
<keyword evidence="4" id="KW-1185">Reference proteome</keyword>
<keyword evidence="1" id="KW-0175">Coiled coil</keyword>
<dbReference type="NCBIfam" id="NF005312">
    <property type="entry name" value="PRK06846.1"/>
    <property type="match status" value="1"/>
</dbReference>
<name>A0A917N436_9ENTE</name>
<gene>
    <name evidence="3" type="ORF">GCM10011482_03530</name>
</gene>
<comment type="caution">
    <text evidence="3">The sequence shown here is derived from an EMBL/GenBank/DDBJ whole genome shotgun (WGS) entry which is preliminary data.</text>
</comment>
<accession>A0A917N436</accession>
<protein>
    <submittedName>
        <fullName evidence="3">Deaminase</fullName>
    </submittedName>
</protein>
<evidence type="ECO:0000313" key="4">
    <source>
        <dbReference type="Proteomes" id="UP000622610"/>
    </source>
</evidence>
<dbReference type="RefSeq" id="WP_188366538.1">
    <property type="nucleotide sequence ID" value="NZ_BMDT01000001.1"/>
</dbReference>
<proteinExistence type="predicted"/>
<dbReference type="InterPro" id="IPR052349">
    <property type="entry name" value="Metallo-hydrolase_Enzymes"/>
</dbReference>
<dbReference type="Proteomes" id="UP000622610">
    <property type="component" value="Unassembled WGS sequence"/>
</dbReference>
<dbReference type="Gene3D" id="2.30.40.10">
    <property type="entry name" value="Urease, subunit C, domain 1"/>
    <property type="match status" value="1"/>
</dbReference>
<dbReference type="PANTHER" id="PTHR32027">
    <property type="entry name" value="CYTOSINE DEAMINASE"/>
    <property type="match status" value="1"/>
</dbReference>
<sequence length="407" mass="45707">MNWLKNVRLETSETIDKYGRIQTMTEIFNLEIDSNGRIAKIIPSRDSPSDQNSFDAKGKLALPAFSDLHNHLDKTYLSLQWKASRPAKNLEERLAMEAEELVALAETIEQRADAMIQKHLSNGVNHIRTHVNIDPFIGLENLYGIKRALDKHQDYLSYDIVAFPQHGLLKHPEMPDLLRAALQQGATMLGALDPGGIDKDIENSLQMTMDLAKEFNVSVDMHLHDRGQLGYYTMRHWLKIVDEQDFKGKTSFSHAFGLAGISTGKQQLFAKQLKAHDVSILTTIPISINSQLIPIDCLTESGVFVGIGCDGFYDSWSPYVSGDVLEKVREFCEYTGKKTERELRESLKYVTKGITPLTSEGVYQWPKVGDEASFVLLDASCSAEAVARVSQTQSRTLINRGNIYLNN</sequence>
<dbReference type="GO" id="GO:0016814">
    <property type="term" value="F:hydrolase activity, acting on carbon-nitrogen (but not peptide) bonds, in cyclic amidines"/>
    <property type="evidence" value="ECO:0007669"/>
    <property type="project" value="TreeGrafter"/>
</dbReference>
<dbReference type="CDD" id="cd01293">
    <property type="entry name" value="Bact_CD"/>
    <property type="match status" value="1"/>
</dbReference>
<dbReference type="EMBL" id="BMDT01000001">
    <property type="protein sequence ID" value="GGI64699.1"/>
    <property type="molecule type" value="Genomic_DNA"/>
</dbReference>
<dbReference type="InterPro" id="IPR011059">
    <property type="entry name" value="Metal-dep_hydrolase_composite"/>
</dbReference>
<dbReference type="InterPro" id="IPR032466">
    <property type="entry name" value="Metal_Hydrolase"/>
</dbReference>
<dbReference type="AlphaFoldDB" id="A0A917N436"/>